<evidence type="ECO:0000256" key="2">
    <source>
        <dbReference type="ARBA" id="ARBA00022553"/>
    </source>
</evidence>
<dbReference type="AlphaFoldDB" id="A0A401SYU3"/>
<dbReference type="InterPro" id="IPR050548">
    <property type="entry name" value="PcG_chromatin_remod_factors"/>
</dbReference>
<evidence type="ECO:0000259" key="6">
    <source>
        <dbReference type="PROSITE" id="PS50105"/>
    </source>
</evidence>
<dbReference type="OMA" id="SPRYQEW"/>
<keyword evidence="3" id="KW-0156">Chromatin regulator</keyword>
<reference evidence="8 9" key="1">
    <citation type="journal article" date="2018" name="Nat. Ecol. Evol.">
        <title>Shark genomes provide insights into elasmobranch evolution and the origin of vertebrates.</title>
        <authorList>
            <person name="Hara Y"/>
            <person name="Yamaguchi K"/>
            <person name="Onimaru K"/>
            <person name="Kadota M"/>
            <person name="Koyanagi M"/>
            <person name="Keeley SD"/>
            <person name="Tatsumi K"/>
            <person name="Tanaka K"/>
            <person name="Motone F"/>
            <person name="Kageyama Y"/>
            <person name="Nozu R"/>
            <person name="Adachi N"/>
            <person name="Nishimura O"/>
            <person name="Nakagawa R"/>
            <person name="Tanegashima C"/>
            <person name="Kiyatake I"/>
            <person name="Matsumoto R"/>
            <person name="Murakumo K"/>
            <person name="Nishida K"/>
            <person name="Terakita A"/>
            <person name="Kuratani S"/>
            <person name="Sato K"/>
            <person name="Hyodo S Kuraku.S."/>
        </authorList>
    </citation>
    <scope>NUCLEOTIDE SEQUENCE [LARGE SCALE GENOMIC DNA]</scope>
</reference>
<evidence type="ECO:0000256" key="3">
    <source>
        <dbReference type="ARBA" id="ARBA00022853"/>
    </source>
</evidence>
<dbReference type="EMBL" id="BEZZ01000714">
    <property type="protein sequence ID" value="GCC35543.1"/>
    <property type="molecule type" value="Genomic_DNA"/>
</dbReference>
<feature type="compositionally biased region" description="Low complexity" evidence="5">
    <location>
        <begin position="115"/>
        <end position="126"/>
    </location>
</feature>
<feature type="domain" description="SAMD1-like winged helix (WH)" evidence="7">
    <location>
        <begin position="1"/>
        <end position="74"/>
    </location>
</feature>
<feature type="region of interest" description="Disordered" evidence="5">
    <location>
        <begin position="388"/>
        <end position="414"/>
    </location>
</feature>
<dbReference type="PANTHER" id="PTHR12247:SF139">
    <property type="entry name" value="ATHERIN-RELATED"/>
    <property type="match status" value="1"/>
</dbReference>
<dbReference type="GO" id="GO:0003677">
    <property type="term" value="F:DNA binding"/>
    <property type="evidence" value="ECO:0007669"/>
    <property type="project" value="InterPro"/>
</dbReference>
<organism evidence="8 9">
    <name type="scientific">Chiloscyllium punctatum</name>
    <name type="common">Brownbanded bambooshark</name>
    <name type="synonym">Hemiscyllium punctatum</name>
    <dbReference type="NCBI Taxonomy" id="137246"/>
    <lineage>
        <taxon>Eukaryota</taxon>
        <taxon>Metazoa</taxon>
        <taxon>Chordata</taxon>
        <taxon>Craniata</taxon>
        <taxon>Vertebrata</taxon>
        <taxon>Chondrichthyes</taxon>
        <taxon>Elasmobranchii</taxon>
        <taxon>Galeomorphii</taxon>
        <taxon>Galeoidea</taxon>
        <taxon>Orectolobiformes</taxon>
        <taxon>Hemiscylliidae</taxon>
        <taxon>Chiloscyllium</taxon>
    </lineage>
</organism>
<evidence type="ECO:0000256" key="1">
    <source>
        <dbReference type="ARBA" id="ARBA00004123"/>
    </source>
</evidence>
<dbReference type="Gene3D" id="1.10.150.50">
    <property type="entry name" value="Transcription Factor, Ets-1"/>
    <property type="match status" value="1"/>
</dbReference>
<feature type="domain" description="SAM" evidence="6">
    <location>
        <begin position="437"/>
        <end position="485"/>
    </location>
</feature>
<dbReference type="InterPro" id="IPR001660">
    <property type="entry name" value="SAM"/>
</dbReference>
<feature type="compositionally biased region" description="Basic and acidic residues" evidence="5">
    <location>
        <begin position="80"/>
        <end position="90"/>
    </location>
</feature>
<feature type="region of interest" description="Disordered" evidence="5">
    <location>
        <begin position="259"/>
        <end position="326"/>
    </location>
</feature>
<comment type="subcellular location">
    <subcellularLocation>
        <location evidence="1">Nucleus</location>
    </subcellularLocation>
</comment>
<name>A0A401SYU3_CHIPU</name>
<dbReference type="SUPFAM" id="SSF47769">
    <property type="entry name" value="SAM/Pointed domain"/>
    <property type="match status" value="1"/>
</dbReference>
<dbReference type="Proteomes" id="UP000287033">
    <property type="component" value="Unassembled WGS sequence"/>
</dbReference>
<evidence type="ECO:0000256" key="4">
    <source>
        <dbReference type="ARBA" id="ARBA00023242"/>
    </source>
</evidence>
<evidence type="ECO:0000313" key="8">
    <source>
        <dbReference type="EMBL" id="GCC35543.1"/>
    </source>
</evidence>
<dbReference type="InterPro" id="IPR013761">
    <property type="entry name" value="SAM/pointed_sf"/>
</dbReference>
<proteinExistence type="predicted"/>
<dbReference type="STRING" id="137246.A0A401SYU3"/>
<dbReference type="Pfam" id="PF00536">
    <property type="entry name" value="SAM_1"/>
    <property type="match status" value="1"/>
</dbReference>
<keyword evidence="2" id="KW-0597">Phosphoprotein</keyword>
<dbReference type="GO" id="GO:0003682">
    <property type="term" value="F:chromatin binding"/>
    <property type="evidence" value="ECO:0007669"/>
    <property type="project" value="TreeGrafter"/>
</dbReference>
<accession>A0A401SYU3</accession>
<feature type="compositionally biased region" description="Basic and acidic residues" evidence="5">
    <location>
        <begin position="189"/>
        <end position="199"/>
    </location>
</feature>
<dbReference type="GO" id="GO:0006325">
    <property type="term" value="P:chromatin organization"/>
    <property type="evidence" value="ECO:0007669"/>
    <property type="project" value="UniProtKB-KW"/>
</dbReference>
<dbReference type="GO" id="GO:0005634">
    <property type="term" value="C:nucleus"/>
    <property type="evidence" value="ECO:0007669"/>
    <property type="project" value="UniProtKB-SubCell"/>
</dbReference>
<feature type="region of interest" description="Disordered" evidence="5">
    <location>
        <begin position="71"/>
        <end position="206"/>
    </location>
</feature>
<dbReference type="PROSITE" id="PS50105">
    <property type="entry name" value="SAM_DOMAIN"/>
    <property type="match status" value="1"/>
</dbReference>
<dbReference type="Pfam" id="PF21524">
    <property type="entry name" value="SAMD1_WH"/>
    <property type="match status" value="1"/>
</dbReference>
<comment type="caution">
    <text evidence="8">The sequence shown here is derived from an EMBL/GenBank/DDBJ whole genome shotgun (WGS) entry which is preliminary data.</text>
</comment>
<dbReference type="PANTHER" id="PTHR12247">
    <property type="entry name" value="POLYCOMB GROUP PROTEIN"/>
    <property type="match status" value="1"/>
</dbReference>
<protein>
    <submittedName>
        <fullName evidence="8">Uncharacterized protein</fullName>
    </submittedName>
</protein>
<dbReference type="CDD" id="cd09583">
    <property type="entry name" value="SAM_Atherin-like"/>
    <property type="match status" value="1"/>
</dbReference>
<gene>
    <name evidence="8" type="ORF">chiPu_0014028</name>
</gene>
<dbReference type="InterPro" id="IPR048589">
    <property type="entry name" value="SAMD1-like_WH"/>
</dbReference>
<evidence type="ECO:0000256" key="5">
    <source>
        <dbReference type="SAM" id="MobiDB-lite"/>
    </source>
</evidence>
<feature type="compositionally biased region" description="Basic and acidic residues" evidence="5">
    <location>
        <begin position="259"/>
        <end position="269"/>
    </location>
</feature>
<feature type="compositionally biased region" description="Acidic residues" evidence="5">
    <location>
        <begin position="154"/>
        <end position="170"/>
    </location>
</feature>
<evidence type="ECO:0000259" key="7">
    <source>
        <dbReference type="PROSITE" id="PS52014"/>
    </source>
</evidence>
<dbReference type="PROSITE" id="PS52014">
    <property type="entry name" value="SAMD1_WH"/>
    <property type="match status" value="1"/>
</dbReference>
<keyword evidence="4" id="KW-0539">Nucleus</keyword>
<sequence length="510" mass="57439">MSEAECRQWILDTIDSLRSRKARPDLERICKMVQRRHGLAPSRTRRQLDRLLRSRTVLRVSYKGSHSYRIAAQWQPGAGHGREREREREQPQPQPQPQPQTRTVLTRARLRGAREQQQQQQQLLRRPAGRRRVVPETGTSSERKKTRRSKEADLTDEGTDDDASVEDQELWDQAFDGPNMEQSIADSVSEDHNTKETPDKLPQGCPTEEIAEELSTGKLAETSLDVERSPSYHPTIECKDVIDAEMMLNAEDLKTMQERLSSDDARDTVSSEEPAAIQEDYSEERSQETCTSRGESELEPVPSEQLRPELSDSGEGSQQMEDRHHNECDQLTCQQGVAKMTEDPSLSKDCSSTNADNCLDTMLLDQTPAVNPNPKHETVEKVVDLSTDPRDSVPEVSGASCLLTPSASPIDMIPEEHGPTDRSLLEENGKPVDPTEWSIADVVNYFKEAGFPEQAVAFEDQEIDGKSLLLMKRNDVLTGLAIKLGPALKIYEYHIKVLQLHHFNNEAPSS</sequence>
<dbReference type="GO" id="GO:0042393">
    <property type="term" value="F:histone binding"/>
    <property type="evidence" value="ECO:0007669"/>
    <property type="project" value="TreeGrafter"/>
</dbReference>
<evidence type="ECO:0000313" key="9">
    <source>
        <dbReference type="Proteomes" id="UP000287033"/>
    </source>
</evidence>
<dbReference type="GO" id="GO:0045892">
    <property type="term" value="P:negative regulation of DNA-templated transcription"/>
    <property type="evidence" value="ECO:0007669"/>
    <property type="project" value="TreeGrafter"/>
</dbReference>
<keyword evidence="9" id="KW-1185">Reference proteome</keyword>
<dbReference type="OrthoDB" id="10004495at2759"/>
<dbReference type="SMART" id="SM00454">
    <property type="entry name" value="SAM"/>
    <property type="match status" value="1"/>
</dbReference>